<name>A0A7S4NKD6_GUITH</name>
<dbReference type="Gene3D" id="2.60.120.10">
    <property type="entry name" value="Jelly Rolls"/>
    <property type="match status" value="1"/>
</dbReference>
<feature type="domain" description="Cyclic nucleotide-binding" evidence="1">
    <location>
        <begin position="244"/>
        <end position="350"/>
    </location>
</feature>
<organism evidence="2">
    <name type="scientific">Guillardia theta</name>
    <name type="common">Cryptophyte</name>
    <name type="synonym">Cryptomonas phi</name>
    <dbReference type="NCBI Taxonomy" id="55529"/>
    <lineage>
        <taxon>Eukaryota</taxon>
        <taxon>Cryptophyceae</taxon>
        <taxon>Pyrenomonadales</taxon>
        <taxon>Geminigeraceae</taxon>
        <taxon>Guillardia</taxon>
    </lineage>
</organism>
<evidence type="ECO:0000259" key="1">
    <source>
        <dbReference type="PROSITE" id="PS50042"/>
    </source>
</evidence>
<dbReference type="PROSITE" id="PS50042">
    <property type="entry name" value="CNMP_BINDING_3"/>
    <property type="match status" value="1"/>
</dbReference>
<dbReference type="InterPro" id="IPR000595">
    <property type="entry name" value="cNMP-bd_dom"/>
</dbReference>
<dbReference type="InterPro" id="IPR018490">
    <property type="entry name" value="cNMP-bd_dom_sf"/>
</dbReference>
<reference evidence="2" key="1">
    <citation type="submission" date="2021-01" db="EMBL/GenBank/DDBJ databases">
        <authorList>
            <person name="Corre E."/>
            <person name="Pelletier E."/>
            <person name="Niang G."/>
            <person name="Scheremetjew M."/>
            <person name="Finn R."/>
            <person name="Kale V."/>
            <person name="Holt S."/>
            <person name="Cochrane G."/>
            <person name="Meng A."/>
            <person name="Brown T."/>
            <person name="Cohen L."/>
        </authorList>
    </citation>
    <scope>NUCLEOTIDE SEQUENCE</scope>
    <source>
        <strain evidence="2">CCMP 2712</strain>
    </source>
</reference>
<gene>
    <name evidence="2" type="ORF">GTHE00462_LOCUS11497</name>
</gene>
<dbReference type="SUPFAM" id="SSF51206">
    <property type="entry name" value="cAMP-binding domain-like"/>
    <property type="match status" value="1"/>
</dbReference>
<evidence type="ECO:0000313" key="2">
    <source>
        <dbReference type="EMBL" id="CAE2291904.1"/>
    </source>
</evidence>
<proteinExistence type="predicted"/>
<dbReference type="Pfam" id="PF00027">
    <property type="entry name" value="cNMP_binding"/>
    <property type="match status" value="1"/>
</dbReference>
<accession>A0A7S4NKD6</accession>
<dbReference type="EMBL" id="HBKN01014776">
    <property type="protein sequence ID" value="CAE2291904.1"/>
    <property type="molecule type" value="Transcribed_RNA"/>
</dbReference>
<protein>
    <recommendedName>
        <fullName evidence="1">Cyclic nucleotide-binding domain-containing protein</fullName>
    </recommendedName>
</protein>
<dbReference type="InterPro" id="IPR014710">
    <property type="entry name" value="RmlC-like_jellyroll"/>
</dbReference>
<dbReference type="SMART" id="SM00100">
    <property type="entry name" value="cNMP"/>
    <property type="match status" value="1"/>
</dbReference>
<sequence length="387" mass="43730">MESTSVMHQINELTSELDVQLSMEKRSSNTEHRLIENETEEKDEIDAVVVKQLKRLRSAMDAINAGRCMEVMSSISIRETSMNFTIASEKEVENEQTLASARHEDIFESEIEWDPEELAPGYTEPAYVRYKTMNKKSRRVSIHSDGVLCVANIHDAIEKFTSMPVLRKEVENVEAWFRGEEMDRAEQRVQSAASGSMREAEDLSTEQGEQGEICEVEVDNTEMEPISMSLEERIETLKSSTACTARRVDEFCLRGIARKLHVRSFKRGSTIAKKGSEGDKMFWVASGCCTCVLDGSEIDKLSRGQCFGEVSMMNLCKLCQGGMLEEEARKQCRRGADIMATEDVVLLELSYKDALPLSRTAPNLWCTLDDICRLRSKRVESRTQGGE</sequence>
<dbReference type="AlphaFoldDB" id="A0A7S4NKD6"/>